<feature type="chain" id="PRO_5019382368" evidence="4">
    <location>
        <begin position="26"/>
        <end position="309"/>
    </location>
</feature>
<comment type="caution">
    <text evidence="6">The sequence shown here is derived from an EMBL/GenBank/DDBJ whole genome shotgun (WGS) entry which is preliminary data.</text>
</comment>
<dbReference type="Gene3D" id="3.30.430.20">
    <property type="entry name" value="Gnk2 domain, C-X8-C-X2-C motif"/>
    <property type="match status" value="1"/>
</dbReference>
<evidence type="ECO:0000256" key="1">
    <source>
        <dbReference type="ARBA" id="ARBA00022729"/>
    </source>
</evidence>
<dbReference type="PROSITE" id="PS51473">
    <property type="entry name" value="GNK2"/>
    <property type="match status" value="1"/>
</dbReference>
<feature type="region of interest" description="Disordered" evidence="3">
    <location>
        <begin position="290"/>
        <end position="309"/>
    </location>
</feature>
<evidence type="ECO:0000256" key="4">
    <source>
        <dbReference type="SAM" id="SignalP"/>
    </source>
</evidence>
<dbReference type="PANTHER" id="PTHR32099:SF51">
    <property type="entry name" value="CYSTEINE-RICH RECEPTOR-LIKE PROTEIN KINASE 25 ISOFORM X1"/>
    <property type="match status" value="1"/>
</dbReference>
<proteinExistence type="predicted"/>
<keyword evidence="2" id="KW-0677">Repeat</keyword>
<protein>
    <submittedName>
        <fullName evidence="6">Cysteine-rich repeat secretory protein 38</fullName>
    </submittedName>
</protein>
<evidence type="ECO:0000313" key="7">
    <source>
        <dbReference type="Proteomes" id="UP000288805"/>
    </source>
</evidence>
<sequence>MAMASLGRLFFISYILTNLVPSTVAHQLITPFCLPERGNYTNDSSYQANFSFLLTSFSNSTVDYGFYHSSAGELNGIGFCREDIGPDKCRSCMNTSSHELRWLCPNSKETIIYYNICTLRYSNHSIFGTWELNPHLQKPNSENFWDVNGSNQVLTKLLRHLQNKAASGGNLRKHAAGEQVDFETIYAVVQCSLDRGGKVVAPSFNFRFEIYPLYEPLPDAPSPFPTNFPPSFPPPTNATTGNGGGRAIITLRVADRDHGRCRGCQRSWEVTCRHFIPVFSLYRWQNVGRGRGPDRRSAPRVLLGKSGWD</sequence>
<evidence type="ECO:0000259" key="5">
    <source>
        <dbReference type="PROSITE" id="PS51473"/>
    </source>
</evidence>
<dbReference type="Pfam" id="PF01657">
    <property type="entry name" value="Stress-antifung"/>
    <property type="match status" value="1"/>
</dbReference>
<organism evidence="6 7">
    <name type="scientific">Vitis vinifera</name>
    <name type="common">Grape</name>
    <dbReference type="NCBI Taxonomy" id="29760"/>
    <lineage>
        <taxon>Eukaryota</taxon>
        <taxon>Viridiplantae</taxon>
        <taxon>Streptophyta</taxon>
        <taxon>Embryophyta</taxon>
        <taxon>Tracheophyta</taxon>
        <taxon>Spermatophyta</taxon>
        <taxon>Magnoliopsida</taxon>
        <taxon>eudicotyledons</taxon>
        <taxon>Gunneridae</taxon>
        <taxon>Pentapetalae</taxon>
        <taxon>rosids</taxon>
        <taxon>Vitales</taxon>
        <taxon>Vitaceae</taxon>
        <taxon>Viteae</taxon>
        <taxon>Vitis</taxon>
    </lineage>
</organism>
<feature type="signal peptide" evidence="4">
    <location>
        <begin position="1"/>
        <end position="25"/>
    </location>
</feature>
<feature type="domain" description="Gnk2-homologous" evidence="5">
    <location>
        <begin position="28"/>
        <end position="126"/>
    </location>
</feature>
<dbReference type="Proteomes" id="UP000288805">
    <property type="component" value="Unassembled WGS sequence"/>
</dbReference>
<reference evidence="6 7" key="1">
    <citation type="journal article" date="2018" name="PLoS Genet.">
        <title>Population sequencing reveals clonal diversity and ancestral inbreeding in the grapevine cultivar Chardonnay.</title>
        <authorList>
            <person name="Roach M.J."/>
            <person name="Johnson D.L."/>
            <person name="Bohlmann J."/>
            <person name="van Vuuren H.J."/>
            <person name="Jones S.J."/>
            <person name="Pretorius I.S."/>
            <person name="Schmidt S.A."/>
            <person name="Borneman A.R."/>
        </authorList>
    </citation>
    <scope>NUCLEOTIDE SEQUENCE [LARGE SCALE GENOMIC DNA]</scope>
    <source>
        <strain evidence="7">cv. Chardonnay</strain>
        <tissue evidence="6">Leaf</tissue>
    </source>
</reference>
<dbReference type="InterPro" id="IPR002902">
    <property type="entry name" value="GNK2"/>
</dbReference>
<dbReference type="EMBL" id="QGNW01000958">
    <property type="protein sequence ID" value="RVW58348.1"/>
    <property type="molecule type" value="Genomic_DNA"/>
</dbReference>
<dbReference type="CDD" id="cd23509">
    <property type="entry name" value="Gnk2-like"/>
    <property type="match status" value="1"/>
</dbReference>
<dbReference type="AlphaFoldDB" id="A0A438FEF3"/>
<evidence type="ECO:0000256" key="3">
    <source>
        <dbReference type="SAM" id="MobiDB-lite"/>
    </source>
</evidence>
<gene>
    <name evidence="6" type="primary">CRRSP38_1</name>
    <name evidence="6" type="ORF">CK203_113614</name>
</gene>
<name>A0A438FEF3_VITVI</name>
<evidence type="ECO:0000256" key="2">
    <source>
        <dbReference type="ARBA" id="ARBA00022737"/>
    </source>
</evidence>
<dbReference type="InterPro" id="IPR038408">
    <property type="entry name" value="GNK2_sf"/>
</dbReference>
<accession>A0A438FEF3</accession>
<evidence type="ECO:0000313" key="6">
    <source>
        <dbReference type="EMBL" id="RVW58348.1"/>
    </source>
</evidence>
<keyword evidence="1 4" id="KW-0732">Signal</keyword>
<dbReference type="PANTHER" id="PTHR32099">
    <property type="entry name" value="CYSTEINE-RICH REPEAT SECRETORY PROTEIN"/>
    <property type="match status" value="1"/>
</dbReference>